<sequence length="1023" mass="107193">MNDEQILEYLERFSDELTKGTIVIDLLRMMAWMFVKGMAWIVDAFQNITDSMLGLKLLYDNPQITEFVNTMQPVLVILMAINLMFIGYLLILKQDAVNRPALVSNVFMALAIMTILSVGMNQANEFTDQAVDAVNFENGTNTLADDAIKNNITDVALYDLQGWESTELEEENQINPSYAQDLTINAPLNEDTQINSDETLNDRGQDIVSKKIQTLPDGTRQVTDLEDGGWISNITQEYYYRYNVDWVPLIATLTVVAAVLVIIGVKLATLFFNLAFNYVLAPLVAASDMHSGQRMKQVVQNIISIFMVTIMVFLSLKIYMIAADMLNDSTDGLVYVLGMVGLSVAVLDGPNIVERLFGLDAGLKSSWGALAGTYAAAKGAAGVTKAGMSGVRNISDNMSNNKEPSTGGSGGSGGSGNPNTGNSQDREDVSQAAEGQAGQKGTGNVANMADYRGNKSGTDSQNNDTANESVTDQGDTSTANGSASSTNGASAASSADQTDNPTSDQEANDQPSSIPSLHEEMDDEQAKATGTDGPTKGQTNRQGTNANATSPANGQRPSSTSETTASPDTDDTPATGDTPASVDANTDTGDTASVQHMNGESTGSAGTHREQVTQETDSSSTQNVEQDMQTVQGQQSASGGNVQTNQSGAAGASASTETSSTGNAPASASANTDTGDTASVQHMNGETTGSAGTHRESVTQEMDGTSTQNVEQDVQTVQGQQSASGGNVQTNQSGSASNAGSPETPSTGNAPASASANGSGQDTASVQHMNGETTGSAGTHREQVTQEVDGQQTQNVEQDVQTVQGQQSASGGNVQTNQSGAASNAGSPETPSTGNAPASANANSSSQDTASVQNVKGDSAGTSGTHREQVTQEVDGQQTQNVEQEVQTATNHRQDGGQVNTTSTSGGETGANEDPSPASSAGPGPSAPASSPRDAGGNSVRQERSTEQGSRGGTSKETIHQEQQVNHQGNDTEQDVQQSVTHRQTEGRVNRRERVTEHQEPMKRNYDLGKTTRKTVKRNNKKN</sequence>
<evidence type="ECO:0000313" key="5">
    <source>
        <dbReference type="Proteomes" id="UP000321051"/>
    </source>
</evidence>
<evidence type="ECO:0000256" key="1">
    <source>
        <dbReference type="SAM" id="MobiDB-lite"/>
    </source>
</evidence>
<reference evidence="4 5" key="1">
    <citation type="submission" date="2019-07" db="EMBL/GenBank/DDBJ databases">
        <title>Whole genome shotgun sequence of Marinococcus halophilus NBRC 102359.</title>
        <authorList>
            <person name="Hosoyama A."/>
            <person name="Uohara A."/>
            <person name="Ohji S."/>
            <person name="Ichikawa N."/>
        </authorList>
    </citation>
    <scope>NUCLEOTIDE SEQUENCE [LARGE SCALE GENOMIC DNA]</scope>
    <source>
        <strain evidence="4 5">NBRC 102359</strain>
    </source>
</reference>
<dbReference type="RefSeq" id="WP_094908694.1">
    <property type="nucleotide sequence ID" value="NZ_BJUN01000014.1"/>
</dbReference>
<protein>
    <recommendedName>
        <fullName evidence="3">DUF8208 domain-containing protein</fullName>
    </recommendedName>
</protein>
<dbReference type="InterPro" id="IPR058066">
    <property type="entry name" value="pXO2-14_N"/>
</dbReference>
<feature type="region of interest" description="Disordered" evidence="1">
    <location>
        <begin position="392"/>
        <end position="1023"/>
    </location>
</feature>
<proteinExistence type="predicted"/>
<feature type="compositionally biased region" description="Polar residues" evidence="1">
    <location>
        <begin position="947"/>
        <end position="982"/>
    </location>
</feature>
<feature type="domain" description="DUF8208" evidence="3">
    <location>
        <begin position="19"/>
        <end position="374"/>
    </location>
</feature>
<feature type="compositionally biased region" description="Gly residues" evidence="1">
    <location>
        <begin position="407"/>
        <end position="416"/>
    </location>
</feature>
<keyword evidence="2" id="KW-1133">Transmembrane helix</keyword>
<feature type="compositionally biased region" description="Low complexity" evidence="1">
    <location>
        <begin position="476"/>
        <end position="495"/>
    </location>
</feature>
<name>A0A510Y9R3_MARHA</name>
<feature type="compositionally biased region" description="Low complexity" evidence="1">
    <location>
        <begin position="915"/>
        <end position="932"/>
    </location>
</feature>
<accession>A0A510Y9R3</accession>
<feature type="transmembrane region" description="Helical" evidence="2">
    <location>
        <begin position="270"/>
        <end position="286"/>
    </location>
</feature>
<feature type="compositionally biased region" description="Polar residues" evidence="1">
    <location>
        <begin position="897"/>
        <end position="906"/>
    </location>
</feature>
<feature type="transmembrane region" description="Helical" evidence="2">
    <location>
        <begin position="298"/>
        <end position="320"/>
    </location>
</feature>
<feature type="compositionally biased region" description="Polar residues" evidence="1">
    <location>
        <begin position="536"/>
        <end position="556"/>
    </location>
</feature>
<feature type="compositionally biased region" description="Low complexity" evidence="1">
    <location>
        <begin position="557"/>
        <end position="581"/>
    </location>
</feature>
<comment type="caution">
    <text evidence="4">The sequence shown here is derived from an EMBL/GenBank/DDBJ whole genome shotgun (WGS) entry which is preliminary data.</text>
</comment>
<feature type="transmembrane region" description="Helical" evidence="2">
    <location>
        <begin position="246"/>
        <end position="263"/>
    </location>
</feature>
<keyword evidence="5" id="KW-1185">Reference proteome</keyword>
<dbReference type="NCBIfam" id="NF045890">
    <property type="entry name" value="conj_pls20_p028"/>
    <property type="match status" value="1"/>
</dbReference>
<feature type="compositionally biased region" description="Basic and acidic residues" evidence="1">
    <location>
        <begin position="983"/>
        <end position="1007"/>
    </location>
</feature>
<feature type="compositionally biased region" description="Polar residues" evidence="1">
    <location>
        <begin position="392"/>
        <end position="403"/>
    </location>
</feature>
<dbReference type="AlphaFoldDB" id="A0A510Y9R3"/>
<evidence type="ECO:0000313" key="4">
    <source>
        <dbReference type="EMBL" id="GEK59431.1"/>
    </source>
</evidence>
<feature type="compositionally biased region" description="Low complexity" evidence="1">
    <location>
        <begin position="744"/>
        <end position="759"/>
    </location>
</feature>
<feature type="compositionally biased region" description="Polar residues" evidence="1">
    <location>
        <begin position="785"/>
        <end position="834"/>
    </location>
</feature>
<feature type="compositionally biased region" description="Polar residues" evidence="1">
    <location>
        <begin position="613"/>
        <end position="646"/>
    </location>
</feature>
<feature type="compositionally biased region" description="Polar residues" evidence="1">
    <location>
        <begin position="760"/>
        <end position="777"/>
    </location>
</feature>
<evidence type="ECO:0000259" key="3">
    <source>
        <dbReference type="Pfam" id="PF26635"/>
    </source>
</evidence>
<keyword evidence="2" id="KW-0812">Transmembrane</keyword>
<feature type="transmembrane region" description="Helical" evidence="2">
    <location>
        <begin position="21"/>
        <end position="42"/>
    </location>
</feature>
<feature type="transmembrane region" description="Helical" evidence="2">
    <location>
        <begin position="332"/>
        <end position="353"/>
    </location>
</feature>
<dbReference type="Proteomes" id="UP000321051">
    <property type="component" value="Unassembled WGS sequence"/>
</dbReference>
<feature type="compositionally biased region" description="Low complexity" evidence="1">
    <location>
        <begin position="647"/>
        <end position="664"/>
    </location>
</feature>
<organism evidence="4 5">
    <name type="scientific">Marinococcus halophilus</name>
    <dbReference type="NCBI Taxonomy" id="1371"/>
    <lineage>
        <taxon>Bacteria</taxon>
        <taxon>Bacillati</taxon>
        <taxon>Bacillota</taxon>
        <taxon>Bacilli</taxon>
        <taxon>Bacillales</taxon>
        <taxon>Bacillaceae</taxon>
        <taxon>Marinococcus</taxon>
    </lineage>
</organism>
<feature type="compositionally biased region" description="Polar residues" evidence="1">
    <location>
        <begin position="583"/>
        <end position="605"/>
    </location>
</feature>
<feature type="compositionally biased region" description="Low complexity" evidence="1">
    <location>
        <begin position="835"/>
        <end position="846"/>
    </location>
</feature>
<feature type="compositionally biased region" description="Polar residues" evidence="1">
    <location>
        <begin position="666"/>
        <end position="691"/>
    </location>
</feature>
<evidence type="ECO:0000256" key="2">
    <source>
        <dbReference type="SAM" id="Phobius"/>
    </source>
</evidence>
<gene>
    <name evidence="4" type="ORF">MHA01_23360</name>
</gene>
<feature type="compositionally biased region" description="Polar residues" evidence="1">
    <location>
        <begin position="699"/>
        <end position="743"/>
    </location>
</feature>
<feature type="compositionally biased region" description="Low complexity" evidence="1">
    <location>
        <begin position="877"/>
        <end position="888"/>
    </location>
</feature>
<dbReference type="EMBL" id="BJUN01000014">
    <property type="protein sequence ID" value="GEK59431.1"/>
    <property type="molecule type" value="Genomic_DNA"/>
</dbReference>
<dbReference type="InterPro" id="IPR058521">
    <property type="entry name" value="DUF8208"/>
</dbReference>
<feature type="compositionally biased region" description="Polar residues" evidence="1">
    <location>
        <begin position="455"/>
        <end position="475"/>
    </location>
</feature>
<feature type="compositionally biased region" description="Polar residues" evidence="1">
    <location>
        <begin position="496"/>
        <end position="515"/>
    </location>
</feature>
<dbReference type="Pfam" id="PF26635">
    <property type="entry name" value="DUF8208"/>
    <property type="match status" value="1"/>
</dbReference>
<feature type="compositionally biased region" description="Polar residues" evidence="1">
    <location>
        <begin position="847"/>
        <end position="864"/>
    </location>
</feature>
<feature type="transmembrane region" description="Helical" evidence="2">
    <location>
        <begin position="102"/>
        <end position="120"/>
    </location>
</feature>
<keyword evidence="2" id="KW-0472">Membrane</keyword>
<feature type="compositionally biased region" description="Basic residues" evidence="1">
    <location>
        <begin position="1011"/>
        <end position="1023"/>
    </location>
</feature>
<feature type="transmembrane region" description="Helical" evidence="2">
    <location>
        <begin position="71"/>
        <end position="90"/>
    </location>
</feature>